<dbReference type="InterPro" id="IPR005055">
    <property type="entry name" value="A10/PebIII"/>
</dbReference>
<organism evidence="2">
    <name type="scientific">Batocera horsfieldi</name>
    <dbReference type="NCBI Taxonomy" id="351105"/>
    <lineage>
        <taxon>Eukaryota</taxon>
        <taxon>Metazoa</taxon>
        <taxon>Ecdysozoa</taxon>
        <taxon>Arthropoda</taxon>
        <taxon>Hexapoda</taxon>
        <taxon>Insecta</taxon>
        <taxon>Pterygota</taxon>
        <taxon>Neoptera</taxon>
        <taxon>Endopterygota</taxon>
        <taxon>Coleoptera</taxon>
        <taxon>Polyphaga</taxon>
        <taxon>Cucujiformia</taxon>
        <taxon>Chrysomeloidea</taxon>
        <taxon>Cerambycidae</taxon>
        <taxon>Lamiinae</taxon>
        <taxon>Batocerini</taxon>
        <taxon>Batocera</taxon>
    </lineage>
</organism>
<reference evidence="2" key="1">
    <citation type="journal article" date="2013" name="J. Appl. Entomol.">
        <title>Chemosensory protein genes of batocera horsfieldi (hope): identification and expression pattern.</title>
        <authorList>
            <person name="Li H."/>
            <person name="Zhang G."/>
            <person name="Wang M.Q."/>
        </authorList>
    </citation>
    <scope>NUCLEOTIDE SEQUENCE</scope>
</reference>
<dbReference type="PANTHER" id="PTHR11257">
    <property type="entry name" value="CHEMOSENSORY PROTEIN-RELATED"/>
    <property type="match status" value="1"/>
</dbReference>
<sequence length="125" mass="14629">MDALYELVYLALLFSSVVAEETYTTKFDNIDYEEILRSDRLLRNYINCLLDRGGCTAEGKELRRILPDALETDCSKCSETQRKAAKKVIQHLVNNKADMWEELMVMYDPDGEFKKKYEGEWLNED</sequence>
<accession>F5AXS7</accession>
<name>F5AXS7_9CUCU</name>
<dbReference type="SMR" id="F5AXS7"/>
<feature type="signal peptide" evidence="1">
    <location>
        <begin position="1"/>
        <end position="19"/>
    </location>
</feature>
<protein>
    <submittedName>
        <fullName evidence="2">Chemosensory protein</fullName>
    </submittedName>
</protein>
<dbReference type="Gene3D" id="1.10.2080.10">
    <property type="entry name" value="Insect odorant-binding protein A10/Ejaculatory bulb-specific protein 3"/>
    <property type="match status" value="1"/>
</dbReference>
<feature type="chain" id="PRO_5003321540" evidence="1">
    <location>
        <begin position="20"/>
        <end position="125"/>
    </location>
</feature>
<gene>
    <name evidence="2" type="primary">CSP3</name>
</gene>
<keyword evidence="1" id="KW-0732">Signal</keyword>
<evidence type="ECO:0000313" key="2">
    <source>
        <dbReference type="EMBL" id="AEC04844.1"/>
    </source>
</evidence>
<evidence type="ECO:0000256" key="1">
    <source>
        <dbReference type="SAM" id="SignalP"/>
    </source>
</evidence>
<dbReference type="Pfam" id="PF03392">
    <property type="entry name" value="OS-D"/>
    <property type="match status" value="1"/>
</dbReference>
<dbReference type="EMBL" id="HQ587042">
    <property type="protein sequence ID" value="AEC04844.1"/>
    <property type="molecule type" value="mRNA"/>
</dbReference>
<dbReference type="InterPro" id="IPR036682">
    <property type="entry name" value="OS_D_A10/PebIII_sf"/>
</dbReference>
<dbReference type="SUPFAM" id="SSF100910">
    <property type="entry name" value="Chemosensory protein Csp2"/>
    <property type="match status" value="1"/>
</dbReference>
<proteinExistence type="evidence at transcript level"/>
<dbReference type="AlphaFoldDB" id="F5AXS7"/>
<dbReference type="PANTHER" id="PTHR11257:SF12">
    <property type="entry name" value="EJACULATORY BULB-SPECIFIC PROTEIN 3-RELATED"/>
    <property type="match status" value="1"/>
</dbReference>